<proteinExistence type="predicted"/>
<accession>A0A484ZGK5</accession>
<evidence type="ECO:0000313" key="1">
    <source>
        <dbReference type="EMBL" id="VFS47225.1"/>
    </source>
</evidence>
<dbReference type="AlphaFoldDB" id="A0A484ZGK5"/>
<dbReference type="RefSeq" id="WP_134531059.1">
    <property type="nucleotide sequence ID" value="NZ_CAADJA010000002.1"/>
</dbReference>
<evidence type="ECO:0000313" key="2">
    <source>
        <dbReference type="Proteomes" id="UP000373449"/>
    </source>
</evidence>
<reference evidence="1 2" key="1">
    <citation type="submission" date="2019-03" db="EMBL/GenBank/DDBJ databases">
        <authorList>
            <consortium name="Pathogen Informatics"/>
        </authorList>
    </citation>
    <scope>NUCLEOTIDE SEQUENCE [LARGE SCALE GENOMIC DNA]</scope>
    <source>
        <strain evidence="1 2">NCTC12282</strain>
    </source>
</reference>
<organism evidence="1 2">
    <name type="scientific">Budvicia aquatica</name>
    <dbReference type="NCBI Taxonomy" id="82979"/>
    <lineage>
        <taxon>Bacteria</taxon>
        <taxon>Pseudomonadati</taxon>
        <taxon>Pseudomonadota</taxon>
        <taxon>Gammaproteobacteria</taxon>
        <taxon>Enterobacterales</taxon>
        <taxon>Budviciaceae</taxon>
        <taxon>Budvicia</taxon>
    </lineage>
</organism>
<name>A0A484ZGK5_9GAMM</name>
<gene>
    <name evidence="1" type="ORF">NCTC12282_02160</name>
</gene>
<dbReference type="Proteomes" id="UP000373449">
    <property type="component" value="Unassembled WGS sequence"/>
</dbReference>
<sequence>MIKKRLASADGHLFIYVCGTVNVKSRFYESFNNSRFIVIISAEEFLRVNSVMFESVINSDYIINKNEGDINFENNGWSMFCVE</sequence>
<dbReference type="EMBL" id="CAADJA010000002">
    <property type="protein sequence ID" value="VFS47225.1"/>
    <property type="molecule type" value="Genomic_DNA"/>
</dbReference>
<protein>
    <submittedName>
        <fullName evidence="1">Uncharacterized protein</fullName>
    </submittedName>
</protein>